<protein>
    <submittedName>
        <fullName evidence="1">Uncharacterized protein</fullName>
    </submittedName>
</protein>
<gene>
    <name evidence="1" type="ORF">SC09_contig4orf00291</name>
</gene>
<reference evidence="1 2" key="1">
    <citation type="submission" date="2014-12" db="EMBL/GenBank/DDBJ databases">
        <title>Comparative genome analysis of Bacillus coagulans HM-08, Clostridium butyricum HM-68, Bacillus subtilis HM-66 and Bacillus licheniformis BL-09.</title>
        <authorList>
            <person name="Zhang H."/>
        </authorList>
    </citation>
    <scope>NUCLEOTIDE SEQUENCE [LARGE SCALE GENOMIC DNA]</scope>
    <source>
        <strain evidence="1 2">HM-66</strain>
    </source>
</reference>
<evidence type="ECO:0000313" key="2">
    <source>
        <dbReference type="Proteomes" id="UP000032247"/>
    </source>
</evidence>
<organism evidence="1 2">
    <name type="scientific">Bacillus subtilis</name>
    <dbReference type="NCBI Taxonomy" id="1423"/>
    <lineage>
        <taxon>Bacteria</taxon>
        <taxon>Bacillati</taxon>
        <taxon>Bacillota</taxon>
        <taxon>Bacilli</taxon>
        <taxon>Bacillales</taxon>
        <taxon>Bacillaceae</taxon>
        <taxon>Bacillus</taxon>
    </lineage>
</organism>
<sequence>MQPAKQQINYFGIYLNKKRRIWKDAVFVIIERSDQDEKPT</sequence>
<comment type="caution">
    <text evidence="1">The sequence shown here is derived from an EMBL/GenBank/DDBJ whole genome shotgun (WGS) entry which is preliminary data.</text>
</comment>
<accession>A0A0D1IZQ4</accession>
<dbReference type="Proteomes" id="UP000032247">
    <property type="component" value="Unassembled WGS sequence"/>
</dbReference>
<evidence type="ECO:0000313" key="1">
    <source>
        <dbReference type="EMBL" id="KIU05489.1"/>
    </source>
</evidence>
<proteinExistence type="predicted"/>
<dbReference type="EMBL" id="JXBC01000013">
    <property type="protein sequence ID" value="KIU05489.1"/>
    <property type="molecule type" value="Genomic_DNA"/>
</dbReference>
<dbReference type="AlphaFoldDB" id="A0A0D1IZQ4"/>
<name>A0A0D1IZQ4_BACIU</name>